<proteinExistence type="predicted"/>
<dbReference type="EMBL" id="MU005970">
    <property type="protein sequence ID" value="KAF2861755.1"/>
    <property type="molecule type" value="Genomic_DNA"/>
</dbReference>
<dbReference type="PROSITE" id="PS50102">
    <property type="entry name" value="RRM"/>
    <property type="match status" value="1"/>
</dbReference>
<evidence type="ECO:0000256" key="2">
    <source>
        <dbReference type="PROSITE-ProRule" id="PRU00176"/>
    </source>
</evidence>
<dbReference type="SUPFAM" id="SSF54928">
    <property type="entry name" value="RNA-binding domain, RBD"/>
    <property type="match status" value="1"/>
</dbReference>
<reference evidence="5" key="1">
    <citation type="journal article" date="2020" name="Stud. Mycol.">
        <title>101 Dothideomycetes genomes: a test case for predicting lifestyles and emergence of pathogens.</title>
        <authorList>
            <person name="Haridas S."/>
            <person name="Albert R."/>
            <person name="Binder M."/>
            <person name="Bloem J."/>
            <person name="Labutti K."/>
            <person name="Salamov A."/>
            <person name="Andreopoulos B."/>
            <person name="Baker S."/>
            <person name="Barry K."/>
            <person name="Bills G."/>
            <person name="Bluhm B."/>
            <person name="Cannon C."/>
            <person name="Castanera R."/>
            <person name="Culley D."/>
            <person name="Daum C."/>
            <person name="Ezra D."/>
            <person name="Gonzalez J."/>
            <person name="Henrissat B."/>
            <person name="Kuo A."/>
            <person name="Liang C."/>
            <person name="Lipzen A."/>
            <person name="Lutzoni F."/>
            <person name="Magnuson J."/>
            <person name="Mondo S."/>
            <person name="Nolan M."/>
            <person name="Ohm R."/>
            <person name="Pangilinan J."/>
            <person name="Park H.-J."/>
            <person name="Ramirez L."/>
            <person name="Alfaro M."/>
            <person name="Sun H."/>
            <person name="Tritt A."/>
            <person name="Yoshinaga Y."/>
            <person name="Zwiers L.-H."/>
            <person name="Turgeon B."/>
            <person name="Goodwin S."/>
            <person name="Spatafora J."/>
            <person name="Crous P."/>
            <person name="Grigoriev I."/>
        </authorList>
    </citation>
    <scope>NUCLEOTIDE SEQUENCE</scope>
    <source>
        <strain evidence="5">CBS 480.64</strain>
    </source>
</reference>
<dbReference type="InterPro" id="IPR012677">
    <property type="entry name" value="Nucleotide-bd_a/b_plait_sf"/>
</dbReference>
<evidence type="ECO:0000313" key="6">
    <source>
        <dbReference type="Proteomes" id="UP000799421"/>
    </source>
</evidence>
<dbReference type="InterPro" id="IPR000504">
    <property type="entry name" value="RRM_dom"/>
</dbReference>
<name>A0A6A7C468_9PEZI</name>
<feature type="non-terminal residue" evidence="5">
    <location>
        <position position="1"/>
    </location>
</feature>
<sequence length="119" mass="13200">ERKQAAEAEQKKEGKRAAPNVLAQRPAKAAKVPGGVVPEEYLPPNKTLLVRNMPPDYDQDMVALVFSRYPGFKEARLAPGREGIAFVEYQDEATATTVKEAMSQVTLGDNLIKVTFQRR</sequence>
<organism evidence="5 6">
    <name type="scientific">Piedraia hortae CBS 480.64</name>
    <dbReference type="NCBI Taxonomy" id="1314780"/>
    <lineage>
        <taxon>Eukaryota</taxon>
        <taxon>Fungi</taxon>
        <taxon>Dikarya</taxon>
        <taxon>Ascomycota</taxon>
        <taxon>Pezizomycotina</taxon>
        <taxon>Dothideomycetes</taxon>
        <taxon>Dothideomycetidae</taxon>
        <taxon>Capnodiales</taxon>
        <taxon>Piedraiaceae</taxon>
        <taxon>Piedraia</taxon>
    </lineage>
</organism>
<evidence type="ECO:0000313" key="5">
    <source>
        <dbReference type="EMBL" id="KAF2861755.1"/>
    </source>
</evidence>
<feature type="compositionally biased region" description="Basic and acidic residues" evidence="3">
    <location>
        <begin position="1"/>
        <end position="16"/>
    </location>
</feature>
<keyword evidence="6" id="KW-1185">Reference proteome</keyword>
<dbReference type="SMART" id="SM00360">
    <property type="entry name" value="RRM"/>
    <property type="match status" value="1"/>
</dbReference>
<dbReference type="Pfam" id="PF00076">
    <property type="entry name" value="RRM_1"/>
    <property type="match status" value="1"/>
</dbReference>
<dbReference type="GO" id="GO:0003723">
    <property type="term" value="F:RNA binding"/>
    <property type="evidence" value="ECO:0007669"/>
    <property type="project" value="UniProtKB-UniRule"/>
</dbReference>
<accession>A0A6A7C468</accession>
<protein>
    <recommendedName>
        <fullName evidence="4">RRM domain-containing protein</fullName>
    </recommendedName>
</protein>
<dbReference type="FunFam" id="3.30.70.330:FF:000029">
    <property type="entry name" value="U2 small nuclear ribonucleoprotein B"/>
    <property type="match status" value="1"/>
</dbReference>
<gene>
    <name evidence="5" type="ORF">K470DRAFT_214319</name>
</gene>
<evidence type="ECO:0000256" key="1">
    <source>
        <dbReference type="ARBA" id="ARBA00022884"/>
    </source>
</evidence>
<dbReference type="Proteomes" id="UP000799421">
    <property type="component" value="Unassembled WGS sequence"/>
</dbReference>
<dbReference type="AlphaFoldDB" id="A0A6A7C468"/>
<dbReference type="InterPro" id="IPR035979">
    <property type="entry name" value="RBD_domain_sf"/>
</dbReference>
<feature type="domain" description="RRM" evidence="4">
    <location>
        <begin position="46"/>
        <end position="119"/>
    </location>
</feature>
<feature type="region of interest" description="Disordered" evidence="3">
    <location>
        <begin position="1"/>
        <end position="29"/>
    </location>
</feature>
<evidence type="ECO:0000256" key="3">
    <source>
        <dbReference type="SAM" id="MobiDB-lite"/>
    </source>
</evidence>
<dbReference type="Gene3D" id="3.30.70.330">
    <property type="match status" value="1"/>
</dbReference>
<dbReference type="OrthoDB" id="266020at2759"/>
<dbReference type="CDD" id="cd12247">
    <property type="entry name" value="RRM2_U1A_like"/>
    <property type="match status" value="1"/>
</dbReference>
<evidence type="ECO:0000259" key="4">
    <source>
        <dbReference type="PROSITE" id="PS50102"/>
    </source>
</evidence>
<dbReference type="PANTHER" id="PTHR10501">
    <property type="entry name" value="U1 SMALL NUCLEAR RIBONUCLEOPROTEIN A/U2 SMALL NUCLEAR RIBONUCLEOPROTEIN B"/>
    <property type="match status" value="1"/>
</dbReference>
<keyword evidence="1 2" id="KW-0694">RNA-binding</keyword>